<dbReference type="Proteomes" id="UP000885621">
    <property type="component" value="Unassembled WGS sequence"/>
</dbReference>
<accession>A0A831YDP0</accession>
<proteinExistence type="predicted"/>
<sequence length="63" mass="7390">MENMYQPFEVLETEEGELIVLVEPDEHLLSVVENQSEHVELDVDVDYDDEDQELYIIMTVYVG</sequence>
<feature type="non-terminal residue" evidence="1">
    <location>
        <position position="63"/>
    </location>
</feature>
<dbReference type="EMBL" id="DSFC01000133">
    <property type="protein sequence ID" value="HEV09225.1"/>
    <property type="molecule type" value="Genomic_DNA"/>
</dbReference>
<reference evidence="1" key="1">
    <citation type="journal article" date="2020" name="mSystems">
        <title>Genome- and Community-Level Interaction Insights into Carbon Utilization and Element Cycling Functions of Hydrothermarchaeota in Hydrothermal Sediment.</title>
        <authorList>
            <person name="Zhou Z."/>
            <person name="Liu Y."/>
            <person name="Xu W."/>
            <person name="Pan J."/>
            <person name="Luo Z.H."/>
            <person name="Li M."/>
        </authorList>
    </citation>
    <scope>NUCLEOTIDE SEQUENCE [LARGE SCALE GENOMIC DNA]</scope>
    <source>
        <strain evidence="1">SpSt-1257</strain>
    </source>
</reference>
<dbReference type="AlphaFoldDB" id="A0A831YDP0"/>
<organism evidence="1">
    <name type="scientific">Sulfurihydrogenibium azorense</name>
    <dbReference type="NCBI Taxonomy" id="309806"/>
    <lineage>
        <taxon>Bacteria</taxon>
        <taxon>Pseudomonadati</taxon>
        <taxon>Aquificota</taxon>
        <taxon>Aquificia</taxon>
        <taxon>Aquificales</taxon>
        <taxon>Hydrogenothermaceae</taxon>
        <taxon>Sulfurihydrogenibium</taxon>
    </lineage>
</organism>
<gene>
    <name evidence="1" type="ORF">ENO34_02360</name>
</gene>
<protein>
    <submittedName>
        <fullName evidence="1">Uncharacterized protein</fullName>
    </submittedName>
</protein>
<evidence type="ECO:0000313" key="1">
    <source>
        <dbReference type="EMBL" id="HEV09225.1"/>
    </source>
</evidence>
<comment type="caution">
    <text evidence="1">The sequence shown here is derived from an EMBL/GenBank/DDBJ whole genome shotgun (WGS) entry which is preliminary data.</text>
</comment>
<name>A0A831YDP0_9AQUI</name>